<organism evidence="1 2">
    <name type="scientific">Flavobacterium qiangtangense</name>
    <dbReference type="NCBI Taxonomy" id="1442595"/>
    <lineage>
        <taxon>Bacteria</taxon>
        <taxon>Pseudomonadati</taxon>
        <taxon>Bacteroidota</taxon>
        <taxon>Flavobacteriia</taxon>
        <taxon>Flavobacteriales</taxon>
        <taxon>Flavobacteriaceae</taxon>
        <taxon>Flavobacterium</taxon>
    </lineage>
</organism>
<dbReference type="Proteomes" id="UP001596287">
    <property type="component" value="Unassembled WGS sequence"/>
</dbReference>
<proteinExistence type="predicted"/>
<sequence length="254" mass="29979">MMDKNCKLCVSRKADKSNSHIIPKFMGKGLYEDIQPKHAIIVNKLGKVRKEQDTPKEDNLLCAQCEKRLEKIETYFAGVFRDLGNIQSSKRKYKLDNLFGQDYLICEELNPSLYKLFVYSIIWRLSVCEIYEFGAFKLSKEIEEELRLFLDANLTDTHKELMEINLEFYPLYHNILIKPKSKIRGYFMAFQSSNFTFSIFTVDYAILFYVNERELVKGLEHFSNNNENPVKIILGNDKTWMEWNNLVFAQMLKN</sequence>
<accession>A0ABW1PQ91</accession>
<dbReference type="RefSeq" id="WP_379792522.1">
    <property type="nucleotide sequence ID" value="NZ_JBHSQB010000009.1"/>
</dbReference>
<protein>
    <recommendedName>
        <fullName evidence="3">HNH endonuclease</fullName>
    </recommendedName>
</protein>
<evidence type="ECO:0000313" key="2">
    <source>
        <dbReference type="Proteomes" id="UP001596287"/>
    </source>
</evidence>
<comment type="caution">
    <text evidence="1">The sequence shown here is derived from an EMBL/GenBank/DDBJ whole genome shotgun (WGS) entry which is preliminary data.</text>
</comment>
<reference evidence="2" key="1">
    <citation type="journal article" date="2019" name="Int. J. Syst. Evol. Microbiol.">
        <title>The Global Catalogue of Microorganisms (GCM) 10K type strain sequencing project: providing services to taxonomists for standard genome sequencing and annotation.</title>
        <authorList>
            <consortium name="The Broad Institute Genomics Platform"/>
            <consortium name="The Broad Institute Genome Sequencing Center for Infectious Disease"/>
            <person name="Wu L."/>
            <person name="Ma J."/>
        </authorList>
    </citation>
    <scope>NUCLEOTIDE SEQUENCE [LARGE SCALE GENOMIC DNA]</scope>
    <source>
        <strain evidence="2">CCUG 49679</strain>
    </source>
</reference>
<evidence type="ECO:0008006" key="3">
    <source>
        <dbReference type="Google" id="ProtNLM"/>
    </source>
</evidence>
<gene>
    <name evidence="1" type="ORF">ACFPVY_12965</name>
</gene>
<evidence type="ECO:0000313" key="1">
    <source>
        <dbReference type="EMBL" id="MFC6097560.1"/>
    </source>
</evidence>
<dbReference type="EMBL" id="JBHSQB010000009">
    <property type="protein sequence ID" value="MFC6097560.1"/>
    <property type="molecule type" value="Genomic_DNA"/>
</dbReference>
<name>A0ABW1PQ91_9FLAO</name>
<keyword evidence="2" id="KW-1185">Reference proteome</keyword>